<dbReference type="InterPro" id="IPR002372">
    <property type="entry name" value="PQQ_rpt_dom"/>
</dbReference>
<dbReference type="Proteomes" id="UP000239724">
    <property type="component" value="Unassembled WGS sequence"/>
</dbReference>
<dbReference type="GO" id="GO:0016491">
    <property type="term" value="F:oxidoreductase activity"/>
    <property type="evidence" value="ECO:0007669"/>
    <property type="project" value="UniProtKB-KW"/>
</dbReference>
<evidence type="ECO:0000256" key="2">
    <source>
        <dbReference type="ARBA" id="ARBA00008156"/>
    </source>
</evidence>
<accession>A0A2S6NKV9</accession>
<proteinExistence type="inferred from homology"/>
<dbReference type="Gene3D" id="2.140.10.10">
    <property type="entry name" value="Quinoprotein alcohol dehydrogenase-like superfamily"/>
    <property type="match status" value="1"/>
</dbReference>
<name>A0A2S6NKV9_RHOGL</name>
<keyword evidence="6" id="KW-1185">Reference proteome</keyword>
<organism evidence="5 6">
    <name type="scientific">Rhodopila globiformis</name>
    <name type="common">Rhodopseudomonas globiformis</name>
    <dbReference type="NCBI Taxonomy" id="1071"/>
    <lineage>
        <taxon>Bacteria</taxon>
        <taxon>Pseudomonadati</taxon>
        <taxon>Pseudomonadota</taxon>
        <taxon>Alphaproteobacteria</taxon>
        <taxon>Acetobacterales</taxon>
        <taxon>Acetobacteraceae</taxon>
        <taxon>Rhodopila</taxon>
    </lineage>
</organism>
<feature type="domain" description="Pyrrolo-quinoline quinone repeat" evidence="4">
    <location>
        <begin position="1"/>
        <end position="211"/>
    </location>
</feature>
<dbReference type="AlphaFoldDB" id="A0A2S6NKV9"/>
<evidence type="ECO:0000313" key="5">
    <source>
        <dbReference type="EMBL" id="PPQ35794.1"/>
    </source>
</evidence>
<dbReference type="SUPFAM" id="SSF50998">
    <property type="entry name" value="Quinoprotein alcohol dehydrogenase-like"/>
    <property type="match status" value="1"/>
</dbReference>
<dbReference type="EMBL" id="NHRY01000067">
    <property type="protein sequence ID" value="PPQ35794.1"/>
    <property type="molecule type" value="Genomic_DNA"/>
</dbReference>
<comment type="cofactor">
    <cofactor evidence="1">
        <name>pyrroloquinoline quinone</name>
        <dbReference type="ChEBI" id="CHEBI:58442"/>
    </cofactor>
</comment>
<keyword evidence="3" id="KW-0560">Oxidoreductase</keyword>
<sequence length="406" mass="43577">MATLDGHLIALNAETGKKVWDKVTVDDTANSFYTMAPVLYHDPETNQDMLFLGVSNGDWGGIGNMSAYDPKDGHLIWRWETVPGPEEPGHESWSGDSWKRGGASTWGGVTIDTATHTMYLDLGNPGPDFLGTVREGDNLYSDSMVALDISGKQPKLKWYHQFIPHDTHDWDPAMQPVLFTGKVGNDTRKLVAAGDKAGNFWILDAATGQLVDHTVAAFQKGVHTPPSVEGNIACPNTLGGIEYQGGAFDPATNAFYIPSQNECGRWTASKDVMYIAGQFYTGGAFPKLIGPDTGQLNAINVSTGIFDWRHHFKLPNYGGALVTSSGLVFSGNLGGKENAFNAKTGQELWSYDTGGYIQAPSEAYEANGKEFIVVASGPAGNAAIPELPDSKGPKPIINVFALKSGS</sequence>
<comment type="similarity">
    <text evidence="2">Belongs to the bacterial PQQ dehydrogenase family.</text>
</comment>
<evidence type="ECO:0000256" key="3">
    <source>
        <dbReference type="ARBA" id="ARBA00023002"/>
    </source>
</evidence>
<evidence type="ECO:0000259" key="4">
    <source>
        <dbReference type="Pfam" id="PF01011"/>
    </source>
</evidence>
<evidence type="ECO:0000313" key="6">
    <source>
        <dbReference type="Proteomes" id="UP000239724"/>
    </source>
</evidence>
<gene>
    <name evidence="5" type="ORF">CCS01_06555</name>
</gene>
<protein>
    <recommendedName>
        <fullName evidence="4">Pyrrolo-quinoline quinone repeat domain-containing protein</fullName>
    </recommendedName>
</protein>
<dbReference type="SMART" id="SM00564">
    <property type="entry name" value="PQQ"/>
    <property type="match status" value="2"/>
</dbReference>
<dbReference type="InterPro" id="IPR011047">
    <property type="entry name" value="Quinoprotein_ADH-like_sf"/>
</dbReference>
<dbReference type="InterPro" id="IPR018391">
    <property type="entry name" value="PQQ_b-propeller_rpt"/>
</dbReference>
<reference evidence="5 6" key="1">
    <citation type="journal article" date="2018" name="Arch. Microbiol.">
        <title>New insights into the metabolic potential of the phototrophic purple bacterium Rhodopila globiformis DSM 161(T) from its draft genome sequence and evidence for a vanadium-dependent nitrogenase.</title>
        <authorList>
            <person name="Imhoff J.F."/>
            <person name="Rahn T."/>
            <person name="Kunzel S."/>
            <person name="Neulinger S.C."/>
        </authorList>
    </citation>
    <scope>NUCLEOTIDE SEQUENCE [LARGE SCALE GENOMIC DNA]</scope>
    <source>
        <strain evidence="5 6">DSM 161</strain>
    </source>
</reference>
<dbReference type="PANTHER" id="PTHR32303:SF10">
    <property type="entry name" value="OUTER MEMBRANE PROTEIN ASSEMBLY FACTOR BAMB"/>
    <property type="match status" value="1"/>
</dbReference>
<dbReference type="Pfam" id="PF01011">
    <property type="entry name" value="PQQ"/>
    <property type="match status" value="1"/>
</dbReference>
<comment type="caution">
    <text evidence="5">The sequence shown here is derived from an EMBL/GenBank/DDBJ whole genome shotgun (WGS) entry which is preliminary data.</text>
</comment>
<dbReference type="PANTHER" id="PTHR32303">
    <property type="entry name" value="QUINOPROTEIN ALCOHOL DEHYDROGENASE (CYTOCHROME C)"/>
    <property type="match status" value="1"/>
</dbReference>
<evidence type="ECO:0000256" key="1">
    <source>
        <dbReference type="ARBA" id="ARBA00001931"/>
    </source>
</evidence>